<dbReference type="InterPro" id="IPR005828">
    <property type="entry name" value="MFS_sugar_transport-like"/>
</dbReference>
<proteinExistence type="predicted"/>
<evidence type="ECO:0000313" key="9">
    <source>
        <dbReference type="Proteomes" id="UP000030746"/>
    </source>
</evidence>
<evidence type="ECO:0000259" key="7">
    <source>
        <dbReference type="PROSITE" id="PS50850"/>
    </source>
</evidence>
<evidence type="ECO:0000256" key="5">
    <source>
        <dbReference type="SAM" id="MobiDB-lite"/>
    </source>
</evidence>
<keyword evidence="3 6" id="KW-1133">Transmembrane helix</keyword>
<evidence type="ECO:0000256" key="3">
    <source>
        <dbReference type="ARBA" id="ARBA00022989"/>
    </source>
</evidence>
<evidence type="ECO:0000313" key="8">
    <source>
        <dbReference type="EMBL" id="ESP01378.1"/>
    </source>
</evidence>
<dbReference type="EMBL" id="KB200521">
    <property type="protein sequence ID" value="ESP01378.1"/>
    <property type="molecule type" value="Genomic_DNA"/>
</dbReference>
<dbReference type="PANTHER" id="PTHR24064">
    <property type="entry name" value="SOLUTE CARRIER FAMILY 22 MEMBER"/>
    <property type="match status" value="1"/>
</dbReference>
<sequence length="514" mass="58147">MGEKIVYDDVLVLLGEFGRCALPGYDNDTYQIQDDYHSYLINQSIPSHSSCMLRNQSIDQNGNLTSREYKCQSWVYDKSLFTATLVTKFDLVCDNAVYQTNAVMVLFLGLFIGYTTLSTASDIFGRKPVMLVSNFVFVISNYLMIWSPNYISLMLIRFFIGLSMSGQVLVLYIIALEFVGPDQRIYAGVGSFFTWIVSCFIYICAGYFLRDWQHLHIFVAIYSTPVLLNFFCVPESPRWLLTRGYNSKASKIILKSARINNIEFDKELIKDIEINDKVTQVKFWRMFTNYRLCIRTLIIYFTWFAASMTYYGIILNMGLLSGNMFINYVITTSLEVLAYVIVITTTDRIGRKMMSCIYLVIAAICLTSCIFTELYAPPGLKWITTVLALTGQFAVTSAFCILWFWTGELFPTELRNTGTGTSSAVARIGSVVAPYVGYMKIVIPGVFGRISPFIVYSSLCISALTLSTIFVPETSHLTLPETIDDCIQLGHGFGKQKSKPSPEEMKMLNSTVKS</sequence>
<keyword evidence="2 6" id="KW-0812">Transmembrane</keyword>
<feature type="transmembrane region" description="Helical" evidence="6">
    <location>
        <begin position="425"/>
        <end position="447"/>
    </location>
</feature>
<dbReference type="Pfam" id="PF00083">
    <property type="entry name" value="Sugar_tr"/>
    <property type="match status" value="1"/>
</dbReference>
<feature type="transmembrane region" description="Helical" evidence="6">
    <location>
        <begin position="325"/>
        <end position="344"/>
    </location>
</feature>
<dbReference type="Gene3D" id="1.20.1250.20">
    <property type="entry name" value="MFS general substrate transporter like domains"/>
    <property type="match status" value="1"/>
</dbReference>
<feature type="transmembrane region" description="Helical" evidence="6">
    <location>
        <begin position="96"/>
        <end position="117"/>
    </location>
</feature>
<dbReference type="OMA" id="WRTFANG"/>
<feature type="region of interest" description="Disordered" evidence="5">
    <location>
        <begin position="494"/>
        <end position="514"/>
    </location>
</feature>
<gene>
    <name evidence="8" type="ORF">LOTGIDRAFT_230671</name>
</gene>
<evidence type="ECO:0000256" key="6">
    <source>
        <dbReference type="SAM" id="Phobius"/>
    </source>
</evidence>
<comment type="subcellular location">
    <subcellularLocation>
        <location evidence="1">Membrane</location>
        <topology evidence="1">Multi-pass membrane protein</topology>
    </subcellularLocation>
</comment>
<keyword evidence="4 6" id="KW-0472">Membrane</keyword>
<dbReference type="RefSeq" id="XP_009048012.1">
    <property type="nucleotide sequence ID" value="XM_009049764.1"/>
</dbReference>
<dbReference type="InterPro" id="IPR020846">
    <property type="entry name" value="MFS_dom"/>
</dbReference>
<organism evidence="8 9">
    <name type="scientific">Lottia gigantea</name>
    <name type="common">Giant owl limpet</name>
    <dbReference type="NCBI Taxonomy" id="225164"/>
    <lineage>
        <taxon>Eukaryota</taxon>
        <taxon>Metazoa</taxon>
        <taxon>Spiralia</taxon>
        <taxon>Lophotrochozoa</taxon>
        <taxon>Mollusca</taxon>
        <taxon>Gastropoda</taxon>
        <taxon>Patellogastropoda</taxon>
        <taxon>Lottioidea</taxon>
        <taxon>Lottiidae</taxon>
        <taxon>Lottia</taxon>
    </lineage>
</organism>
<dbReference type="KEGG" id="lgi:LOTGIDRAFT_230671"/>
<dbReference type="OrthoDB" id="10021984at2759"/>
<feature type="transmembrane region" description="Helical" evidence="6">
    <location>
        <begin position="129"/>
        <end position="148"/>
    </location>
</feature>
<keyword evidence="9" id="KW-1185">Reference proteome</keyword>
<reference evidence="8 9" key="1">
    <citation type="journal article" date="2013" name="Nature">
        <title>Insights into bilaterian evolution from three spiralian genomes.</title>
        <authorList>
            <person name="Simakov O."/>
            <person name="Marletaz F."/>
            <person name="Cho S.J."/>
            <person name="Edsinger-Gonzales E."/>
            <person name="Havlak P."/>
            <person name="Hellsten U."/>
            <person name="Kuo D.H."/>
            <person name="Larsson T."/>
            <person name="Lv J."/>
            <person name="Arendt D."/>
            <person name="Savage R."/>
            <person name="Osoegawa K."/>
            <person name="de Jong P."/>
            <person name="Grimwood J."/>
            <person name="Chapman J.A."/>
            <person name="Shapiro H."/>
            <person name="Aerts A."/>
            <person name="Otillar R.P."/>
            <person name="Terry A.Y."/>
            <person name="Boore J.L."/>
            <person name="Grigoriev I.V."/>
            <person name="Lindberg D.R."/>
            <person name="Seaver E.C."/>
            <person name="Weisblat D.A."/>
            <person name="Putnam N.H."/>
            <person name="Rokhsar D.S."/>
        </authorList>
    </citation>
    <scope>NUCLEOTIDE SEQUENCE [LARGE SCALE GENOMIC DNA]</scope>
</reference>
<dbReference type="InterPro" id="IPR005829">
    <property type="entry name" value="Sugar_transporter_CS"/>
</dbReference>
<feature type="transmembrane region" description="Helical" evidence="6">
    <location>
        <begin position="154"/>
        <end position="174"/>
    </location>
</feature>
<evidence type="ECO:0000256" key="2">
    <source>
        <dbReference type="ARBA" id="ARBA00022692"/>
    </source>
</evidence>
<accession>V4AVL6</accession>
<dbReference type="PROSITE" id="PS00216">
    <property type="entry name" value="SUGAR_TRANSPORT_1"/>
    <property type="match status" value="1"/>
</dbReference>
<feature type="domain" description="Major facilitator superfamily (MFS) profile" evidence="7">
    <location>
        <begin position="12"/>
        <end position="475"/>
    </location>
</feature>
<dbReference type="CTD" id="20248368"/>
<feature type="transmembrane region" description="Helical" evidence="6">
    <location>
        <begin position="186"/>
        <end position="209"/>
    </location>
</feature>
<dbReference type="GeneID" id="20248368"/>
<dbReference type="PROSITE" id="PS50850">
    <property type="entry name" value="MFS"/>
    <property type="match status" value="1"/>
</dbReference>
<dbReference type="Proteomes" id="UP000030746">
    <property type="component" value="Unassembled WGS sequence"/>
</dbReference>
<dbReference type="GO" id="GO:0022857">
    <property type="term" value="F:transmembrane transporter activity"/>
    <property type="evidence" value="ECO:0007669"/>
    <property type="project" value="InterPro"/>
</dbReference>
<evidence type="ECO:0000256" key="4">
    <source>
        <dbReference type="ARBA" id="ARBA00023136"/>
    </source>
</evidence>
<evidence type="ECO:0000256" key="1">
    <source>
        <dbReference type="ARBA" id="ARBA00004141"/>
    </source>
</evidence>
<dbReference type="AlphaFoldDB" id="V4AVL6"/>
<dbReference type="GO" id="GO:0016020">
    <property type="term" value="C:membrane"/>
    <property type="evidence" value="ECO:0007669"/>
    <property type="project" value="UniProtKB-SubCell"/>
</dbReference>
<name>V4AVL6_LOTGI</name>
<protein>
    <recommendedName>
        <fullName evidence="7">Major facilitator superfamily (MFS) profile domain-containing protein</fullName>
    </recommendedName>
</protein>
<feature type="transmembrane region" description="Helical" evidence="6">
    <location>
        <begin position="382"/>
        <end position="405"/>
    </location>
</feature>
<dbReference type="HOGENOM" id="CLU_001265_33_4_1"/>
<feature type="transmembrane region" description="Helical" evidence="6">
    <location>
        <begin position="356"/>
        <end position="376"/>
    </location>
</feature>
<dbReference type="SUPFAM" id="SSF103473">
    <property type="entry name" value="MFS general substrate transporter"/>
    <property type="match status" value="1"/>
</dbReference>
<feature type="transmembrane region" description="Helical" evidence="6">
    <location>
        <begin position="292"/>
        <end position="313"/>
    </location>
</feature>
<dbReference type="InterPro" id="IPR036259">
    <property type="entry name" value="MFS_trans_sf"/>
</dbReference>
<feature type="transmembrane region" description="Helical" evidence="6">
    <location>
        <begin position="215"/>
        <end position="233"/>
    </location>
</feature>